<keyword evidence="3" id="KW-1185">Reference proteome</keyword>
<protein>
    <recommendedName>
        <fullName evidence="1">Peptidase S33 tripeptidyl aminopeptidase-like C-terminal domain-containing protein</fullName>
    </recommendedName>
</protein>
<dbReference type="InterPro" id="IPR013595">
    <property type="entry name" value="Pept_S33_TAP-like_C"/>
</dbReference>
<dbReference type="PATRIC" id="fig|1341683.3.peg.746"/>
<dbReference type="AlphaFoldDB" id="V2UVE2"/>
<comment type="caution">
    <text evidence="2">The sequence shown here is derived from an EMBL/GenBank/DDBJ whole genome shotgun (WGS) entry which is preliminary data.</text>
</comment>
<sequence>MGGIFAIAAALRKPELIRGLVLLATSGGIDLTGFKVADWRETYRQEYLNVPDWFMTAQSNYQDQLHQIHCPTLLLWGESDPISPVAIGQYLQQQLKQSDLNIITQGQHDFAKTHASEVTQLIRNFLTRHKKASI</sequence>
<dbReference type="GO" id="GO:0017171">
    <property type="term" value="F:serine hydrolase activity"/>
    <property type="evidence" value="ECO:0007669"/>
    <property type="project" value="TreeGrafter"/>
</dbReference>
<name>V2UVE2_9GAMM</name>
<dbReference type="HOGENOM" id="CLU_1700642_0_0_6"/>
<evidence type="ECO:0000259" key="1">
    <source>
        <dbReference type="Pfam" id="PF08386"/>
    </source>
</evidence>
<dbReference type="EMBL" id="AYEU01000003">
    <property type="protein sequence ID" value="ESK52596.1"/>
    <property type="molecule type" value="Genomic_DNA"/>
</dbReference>
<dbReference type="SUPFAM" id="SSF53474">
    <property type="entry name" value="alpha/beta-Hydrolases"/>
    <property type="match status" value="1"/>
</dbReference>
<gene>
    <name evidence="2" type="ORF">P255_00752</name>
</gene>
<reference evidence="2 3" key="1">
    <citation type="submission" date="2013-10" db="EMBL/GenBank/DDBJ databases">
        <title>The Genome Sequence of Acinetobacter brisouii CIP 110357.</title>
        <authorList>
            <consortium name="The Broad Institute Genomics Platform"/>
            <consortium name="The Broad Institute Genome Sequencing Center for Infectious Disease"/>
            <person name="Cerqueira G."/>
            <person name="Feldgarden M."/>
            <person name="Courvalin P."/>
            <person name="Grillot-Courvalin C."/>
            <person name="Clermont D."/>
            <person name="Rocha E."/>
            <person name="Yoon E.-J."/>
            <person name="Nemec A."/>
            <person name="Young S.K."/>
            <person name="Zeng Q."/>
            <person name="Gargeya S."/>
            <person name="Fitzgerald M."/>
            <person name="Abouelleil A."/>
            <person name="Alvarado L."/>
            <person name="Berlin A.M."/>
            <person name="Chapman S.B."/>
            <person name="Gainer-Dewar J."/>
            <person name="Goldberg J."/>
            <person name="Gnerre S."/>
            <person name="Griggs A."/>
            <person name="Gujja S."/>
            <person name="Hansen M."/>
            <person name="Howarth C."/>
            <person name="Imamovic A."/>
            <person name="Ireland A."/>
            <person name="Larimer J."/>
            <person name="McCowan C."/>
            <person name="Murphy C."/>
            <person name="Pearson M."/>
            <person name="Poon T.W."/>
            <person name="Priest M."/>
            <person name="Roberts A."/>
            <person name="Saif S."/>
            <person name="Shea T."/>
            <person name="Sykes S."/>
            <person name="Wortman J."/>
            <person name="Nusbaum C."/>
            <person name="Birren B."/>
        </authorList>
    </citation>
    <scope>NUCLEOTIDE SEQUENCE [LARGE SCALE GENOMIC DNA]</scope>
    <source>
        <strain evidence="2 3">CIP 110357</strain>
    </source>
</reference>
<organism evidence="2 3">
    <name type="scientific">Acinetobacter brisouii CIP 110357</name>
    <dbReference type="NCBI Taxonomy" id="1341683"/>
    <lineage>
        <taxon>Bacteria</taxon>
        <taxon>Pseudomonadati</taxon>
        <taxon>Pseudomonadota</taxon>
        <taxon>Gammaproteobacteria</taxon>
        <taxon>Moraxellales</taxon>
        <taxon>Moraxellaceae</taxon>
        <taxon>Acinetobacter</taxon>
    </lineage>
</organism>
<dbReference type="STRING" id="396323.VH98_08160"/>
<dbReference type="Gene3D" id="3.40.50.1820">
    <property type="entry name" value="alpha/beta hydrolase"/>
    <property type="match status" value="1"/>
</dbReference>
<dbReference type="PANTHER" id="PTHR46331:SF2">
    <property type="entry name" value="VALACYCLOVIR HYDROLASE"/>
    <property type="match status" value="1"/>
</dbReference>
<evidence type="ECO:0000313" key="2">
    <source>
        <dbReference type="EMBL" id="ESK52596.1"/>
    </source>
</evidence>
<dbReference type="Pfam" id="PF08386">
    <property type="entry name" value="Abhydrolase_4"/>
    <property type="match status" value="1"/>
</dbReference>
<dbReference type="Proteomes" id="UP000018418">
    <property type="component" value="Unassembled WGS sequence"/>
</dbReference>
<proteinExistence type="predicted"/>
<accession>V2UVE2</accession>
<feature type="domain" description="Peptidase S33 tripeptidyl aminopeptidase-like C-terminal" evidence="1">
    <location>
        <begin position="52"/>
        <end position="128"/>
    </location>
</feature>
<evidence type="ECO:0000313" key="3">
    <source>
        <dbReference type="Proteomes" id="UP000018418"/>
    </source>
</evidence>
<dbReference type="InterPro" id="IPR029058">
    <property type="entry name" value="AB_hydrolase_fold"/>
</dbReference>
<dbReference type="PANTHER" id="PTHR46331">
    <property type="entry name" value="VALACYCLOVIR HYDROLASE"/>
    <property type="match status" value="1"/>
</dbReference>